<accession>A0ABV2ARU8</accession>
<organism evidence="2 3">
    <name type="scientific">Bonamia ostreae</name>
    <dbReference type="NCBI Taxonomy" id="126728"/>
    <lineage>
        <taxon>Eukaryota</taxon>
        <taxon>Sar</taxon>
        <taxon>Rhizaria</taxon>
        <taxon>Endomyxa</taxon>
        <taxon>Ascetosporea</taxon>
        <taxon>Haplosporida</taxon>
        <taxon>Bonamia</taxon>
    </lineage>
</organism>
<comment type="caution">
    <text evidence="2">The sequence shown here is derived from an EMBL/GenBank/DDBJ whole genome shotgun (WGS) entry which is preliminary data.</text>
</comment>
<sequence length="115" mass="13646">MSTSSDTNKNLKIYVCLKSDRIVGFSSIKKLNFAYELEENMINYKKKKSVLIGIDKIWVCETQRRLKIAFTLLQLARKYYYKNKIIDKSKMAFSQPTKDGLKFANWYFESKIFVF</sequence>
<gene>
    <name evidence="2" type="primary">ESCO1</name>
    <name evidence="2" type="ORF">MHBO_003604</name>
</gene>
<dbReference type="Proteomes" id="UP001439008">
    <property type="component" value="Unassembled WGS sequence"/>
</dbReference>
<dbReference type="PANTHER" id="PTHR45884">
    <property type="entry name" value="N-ACETYLTRANSFERASE ECO"/>
    <property type="match status" value="1"/>
</dbReference>
<reference evidence="2 3" key="1">
    <citation type="journal article" date="2024" name="BMC Biol.">
        <title>Comparative genomics of Ascetosporea gives new insight into the evolutionary basis for animal parasitism in Rhizaria.</title>
        <authorList>
            <person name="Hiltunen Thoren M."/>
            <person name="Onut-Brannstrom I."/>
            <person name="Alfjorden A."/>
            <person name="Peckova H."/>
            <person name="Swords F."/>
            <person name="Hooper C."/>
            <person name="Holzer A.S."/>
            <person name="Bass D."/>
            <person name="Burki F."/>
        </authorList>
    </citation>
    <scope>NUCLEOTIDE SEQUENCE [LARGE SCALE GENOMIC DNA]</scope>
    <source>
        <strain evidence="2">20-A016</strain>
    </source>
</reference>
<feature type="domain" description="N-acetyltransferase ESCO acetyl-transferase" evidence="1">
    <location>
        <begin position="49"/>
        <end position="113"/>
    </location>
</feature>
<dbReference type="EMBL" id="JBDODL010002195">
    <property type="protein sequence ID" value="MES1922087.1"/>
    <property type="molecule type" value="Genomic_DNA"/>
</dbReference>
<proteinExistence type="predicted"/>
<name>A0ABV2ARU8_9EUKA</name>
<keyword evidence="3" id="KW-1185">Reference proteome</keyword>
<dbReference type="Pfam" id="PF13880">
    <property type="entry name" value="Acetyltransf_13"/>
    <property type="match status" value="1"/>
</dbReference>
<evidence type="ECO:0000259" key="1">
    <source>
        <dbReference type="Pfam" id="PF13880"/>
    </source>
</evidence>
<evidence type="ECO:0000313" key="2">
    <source>
        <dbReference type="EMBL" id="MES1922087.1"/>
    </source>
</evidence>
<dbReference type="InterPro" id="IPR028009">
    <property type="entry name" value="ESCO_Acetyltransf_dom"/>
</dbReference>
<protein>
    <submittedName>
        <fullName evidence="2">Establishment of cohesion 1, variant 2</fullName>
    </submittedName>
</protein>
<evidence type="ECO:0000313" key="3">
    <source>
        <dbReference type="Proteomes" id="UP001439008"/>
    </source>
</evidence>
<dbReference type="PANTHER" id="PTHR45884:SF2">
    <property type="entry name" value="N-ACETYLTRANSFERASE ECO"/>
    <property type="match status" value="1"/>
</dbReference>